<keyword evidence="1" id="KW-0732">Signal</keyword>
<feature type="signal peptide" evidence="1">
    <location>
        <begin position="1"/>
        <end position="17"/>
    </location>
</feature>
<gene>
    <name evidence="2" type="ORF">SAMN02745857_00117</name>
</gene>
<keyword evidence="3" id="KW-1185">Reference proteome</keyword>
<name>A0A1W1WXL7_9NEIS</name>
<proteinExistence type="predicted"/>
<dbReference type="OrthoDB" id="8854019at2"/>
<reference evidence="2 3" key="1">
    <citation type="submission" date="2017-04" db="EMBL/GenBank/DDBJ databases">
        <authorList>
            <person name="Afonso C.L."/>
            <person name="Miller P.J."/>
            <person name="Scott M.A."/>
            <person name="Spackman E."/>
            <person name="Goraichik I."/>
            <person name="Dimitrov K.M."/>
            <person name="Suarez D.L."/>
            <person name="Swayne D.E."/>
        </authorList>
    </citation>
    <scope>NUCLEOTIDE SEQUENCE [LARGE SCALE GENOMIC DNA]</scope>
    <source>
        <strain evidence="2 3">DSM 23236</strain>
    </source>
</reference>
<sequence length="218" mass="21639">MKRIFLIPPLLLGSLLAACGGSSDSGSSVAPTLQPSVQVQALPAGSYNVALGSDSKPAVGQYLAAADGSRLLVVNDDNELAQTLYKQAAGGAWQSVPAASAPVSITLLRSDATSPATVDLARLAGRYVAQVQGGGTAVFTLAADGSLSAAGGSCQLSGKTGVAALPGSVAVNLVLSGCGSLPAAVNGVLLVDAAYAPARFRLLADDGKQVVDLWAYAE</sequence>
<evidence type="ECO:0000256" key="1">
    <source>
        <dbReference type="SAM" id="SignalP"/>
    </source>
</evidence>
<dbReference type="AlphaFoldDB" id="A0A1W1WXL7"/>
<evidence type="ECO:0008006" key="4">
    <source>
        <dbReference type="Google" id="ProtNLM"/>
    </source>
</evidence>
<dbReference type="Proteomes" id="UP000192761">
    <property type="component" value="Unassembled WGS sequence"/>
</dbReference>
<evidence type="ECO:0000313" key="3">
    <source>
        <dbReference type="Proteomes" id="UP000192761"/>
    </source>
</evidence>
<dbReference type="STRING" id="1121001.SAMN02745857_00117"/>
<accession>A0A1W1WXL7</accession>
<dbReference type="EMBL" id="FWXD01000001">
    <property type="protein sequence ID" value="SMC16168.1"/>
    <property type="molecule type" value="Genomic_DNA"/>
</dbReference>
<protein>
    <recommendedName>
        <fullName evidence="4">Lipoprotein</fullName>
    </recommendedName>
</protein>
<dbReference type="PROSITE" id="PS51257">
    <property type="entry name" value="PROKAR_LIPOPROTEIN"/>
    <property type="match status" value="1"/>
</dbReference>
<dbReference type="RefSeq" id="WP_084088600.1">
    <property type="nucleotide sequence ID" value="NZ_FWXD01000001.1"/>
</dbReference>
<feature type="chain" id="PRO_5011986360" description="Lipoprotein" evidence="1">
    <location>
        <begin position="18"/>
        <end position="218"/>
    </location>
</feature>
<evidence type="ECO:0000313" key="2">
    <source>
        <dbReference type="EMBL" id="SMC16168.1"/>
    </source>
</evidence>
<organism evidence="2 3">
    <name type="scientific">Andreprevotia lacus DSM 23236</name>
    <dbReference type="NCBI Taxonomy" id="1121001"/>
    <lineage>
        <taxon>Bacteria</taxon>
        <taxon>Pseudomonadati</taxon>
        <taxon>Pseudomonadota</taxon>
        <taxon>Betaproteobacteria</taxon>
        <taxon>Neisseriales</taxon>
        <taxon>Chitinibacteraceae</taxon>
        <taxon>Andreprevotia</taxon>
    </lineage>
</organism>